<name>A0A0F8XUR3_9ZZZZ</name>
<evidence type="ECO:0000313" key="2">
    <source>
        <dbReference type="EMBL" id="KKK64985.1"/>
    </source>
</evidence>
<protein>
    <submittedName>
        <fullName evidence="2">Uncharacterized protein</fullName>
    </submittedName>
</protein>
<accession>A0A0F8XUR3</accession>
<keyword evidence="1" id="KW-0472">Membrane</keyword>
<dbReference type="AlphaFoldDB" id="A0A0F8XUR3"/>
<sequence length="67" mass="7781">MAELNVTLPLWWVLGIIIAGVAGSYGFTWIAFNKMRDSIQKCWEAYDKLVKNDLKHIEERLNALEKE</sequence>
<keyword evidence="1" id="KW-1133">Transmembrane helix</keyword>
<dbReference type="EMBL" id="LAZR01060774">
    <property type="protein sequence ID" value="KKK64985.1"/>
    <property type="molecule type" value="Genomic_DNA"/>
</dbReference>
<feature type="transmembrane region" description="Helical" evidence="1">
    <location>
        <begin position="12"/>
        <end position="32"/>
    </location>
</feature>
<reference evidence="2" key="1">
    <citation type="journal article" date="2015" name="Nature">
        <title>Complex archaea that bridge the gap between prokaryotes and eukaryotes.</title>
        <authorList>
            <person name="Spang A."/>
            <person name="Saw J.H."/>
            <person name="Jorgensen S.L."/>
            <person name="Zaremba-Niedzwiedzka K."/>
            <person name="Martijn J."/>
            <person name="Lind A.E."/>
            <person name="van Eijk R."/>
            <person name="Schleper C."/>
            <person name="Guy L."/>
            <person name="Ettema T.J."/>
        </authorList>
    </citation>
    <scope>NUCLEOTIDE SEQUENCE</scope>
</reference>
<organism evidence="2">
    <name type="scientific">marine sediment metagenome</name>
    <dbReference type="NCBI Taxonomy" id="412755"/>
    <lineage>
        <taxon>unclassified sequences</taxon>
        <taxon>metagenomes</taxon>
        <taxon>ecological metagenomes</taxon>
    </lineage>
</organism>
<proteinExistence type="predicted"/>
<gene>
    <name evidence="2" type="ORF">LCGC14_2978690</name>
</gene>
<keyword evidence="1" id="KW-0812">Transmembrane</keyword>
<comment type="caution">
    <text evidence="2">The sequence shown here is derived from an EMBL/GenBank/DDBJ whole genome shotgun (WGS) entry which is preliminary data.</text>
</comment>
<evidence type="ECO:0000256" key="1">
    <source>
        <dbReference type="SAM" id="Phobius"/>
    </source>
</evidence>